<evidence type="ECO:0000256" key="6">
    <source>
        <dbReference type="ARBA" id="ARBA00023157"/>
    </source>
</evidence>
<dbReference type="FunFam" id="3.90.70.10:FF:000006">
    <property type="entry name" value="Cathepsin S"/>
    <property type="match status" value="1"/>
</dbReference>
<evidence type="ECO:0000256" key="7">
    <source>
        <dbReference type="SAM" id="SignalP"/>
    </source>
</evidence>
<dbReference type="Gene3D" id="3.90.70.10">
    <property type="entry name" value="Cysteine proteinases"/>
    <property type="match status" value="1"/>
</dbReference>
<dbReference type="GO" id="GO:0006508">
    <property type="term" value="P:proteolysis"/>
    <property type="evidence" value="ECO:0007669"/>
    <property type="project" value="UniProtKB-KW"/>
</dbReference>
<dbReference type="InterPro" id="IPR013201">
    <property type="entry name" value="Prot_inhib_I29"/>
</dbReference>
<evidence type="ECO:0000256" key="4">
    <source>
        <dbReference type="ARBA" id="ARBA00022807"/>
    </source>
</evidence>
<dbReference type="SMART" id="SM00645">
    <property type="entry name" value="Pept_C1"/>
    <property type="match status" value="1"/>
</dbReference>
<dbReference type="Pfam" id="PF00112">
    <property type="entry name" value="Peptidase_C1"/>
    <property type="match status" value="1"/>
</dbReference>
<keyword evidence="2" id="KW-0645">Protease</keyword>
<dbReference type="CDD" id="cd02248">
    <property type="entry name" value="Peptidase_C1A"/>
    <property type="match status" value="1"/>
</dbReference>
<dbReference type="PANTHER" id="PTHR12411">
    <property type="entry name" value="CYSTEINE PROTEASE FAMILY C1-RELATED"/>
    <property type="match status" value="1"/>
</dbReference>
<dbReference type="EMBL" id="GBRD01005320">
    <property type="protein sequence ID" value="JAG60501.1"/>
    <property type="molecule type" value="Transcribed_RNA"/>
</dbReference>
<keyword evidence="5" id="KW-0865">Zymogen</keyword>
<keyword evidence="6" id="KW-1015">Disulfide bond</keyword>
<dbReference type="Pfam" id="PF08246">
    <property type="entry name" value="Inhibitor_I29"/>
    <property type="match status" value="1"/>
</dbReference>
<keyword evidence="3" id="KW-0378">Hydrolase</keyword>
<evidence type="ECO:0000259" key="8">
    <source>
        <dbReference type="SMART" id="SM00645"/>
    </source>
</evidence>
<keyword evidence="4" id="KW-0788">Thiol protease</keyword>
<dbReference type="PROSITE" id="PS00640">
    <property type="entry name" value="THIOL_PROTEASE_ASN"/>
    <property type="match status" value="1"/>
</dbReference>
<feature type="chain" id="PRO_5018525255" description="Cathepsin L" evidence="7">
    <location>
        <begin position="17"/>
        <end position="333"/>
    </location>
</feature>
<keyword evidence="7" id="KW-0732">Signal</keyword>
<dbReference type="InterPro" id="IPR039417">
    <property type="entry name" value="Peptidase_C1A_papain-like"/>
</dbReference>
<evidence type="ECO:0008006" key="11">
    <source>
        <dbReference type="Google" id="ProtNLM"/>
    </source>
</evidence>
<dbReference type="InterPro" id="IPR025660">
    <property type="entry name" value="Pept_his_AS"/>
</dbReference>
<dbReference type="PROSITE" id="PS00139">
    <property type="entry name" value="THIOL_PROTEASE_CYS"/>
    <property type="match status" value="1"/>
</dbReference>
<sequence length="333" mass="36007">MKLLVTFSCIMALGLAKPTSPEEHAEWETYKKNFGKSYESLKMEALRKSIYFVHKEKVLAHNARYEQGLTTYFLGLNHLADLLPTESAKMLNGYKRTGPKSALLEVFDGVNATLPAAVDWRTKGAVTPIKNQGGCGSCWAFSTTGALEGQHKLKQGKLYSLSEQQLVDCSAAEGNLGCDGGLMDSGFQYIKKNGGILTEDSYPYTEENGKCHATKKNVVARVTGVVDVKQGSEAALQAAVATVGPISVAIDASSNDFQLYAGGVYNDKSCSNSIDDLDHGVLAVGYGVHKGKAYWLVKNSWGTNWGISGYIMMSRNENNQCGIATEASYPKVP</sequence>
<dbReference type="InterPro" id="IPR038765">
    <property type="entry name" value="Papain-like_cys_pep_sf"/>
</dbReference>
<evidence type="ECO:0000259" key="9">
    <source>
        <dbReference type="SMART" id="SM00848"/>
    </source>
</evidence>
<comment type="similarity">
    <text evidence="1">Belongs to the peptidase C1 family.</text>
</comment>
<dbReference type="PRINTS" id="PR00705">
    <property type="entry name" value="PAPAIN"/>
</dbReference>
<reference evidence="10" key="1">
    <citation type="submission" date="2014-09" db="EMBL/GenBank/DDBJ databases">
        <authorList>
            <person name="Magalhaes I.L.F."/>
            <person name="Oliveira U."/>
            <person name="Santos F.R."/>
            <person name="Vidigal T.H.D.A."/>
            <person name="Brescovit A.D."/>
            <person name="Santos A.J."/>
        </authorList>
    </citation>
    <scope>NUCLEOTIDE SEQUENCE</scope>
</reference>
<dbReference type="GO" id="GO:0008234">
    <property type="term" value="F:cysteine-type peptidase activity"/>
    <property type="evidence" value="ECO:0007669"/>
    <property type="project" value="UniProtKB-KW"/>
</dbReference>
<feature type="domain" description="Cathepsin propeptide inhibitor" evidence="9">
    <location>
        <begin position="27"/>
        <end position="87"/>
    </location>
</feature>
<evidence type="ECO:0000256" key="2">
    <source>
        <dbReference type="ARBA" id="ARBA00022670"/>
    </source>
</evidence>
<feature type="domain" description="Peptidase C1A papain C-terminal" evidence="8">
    <location>
        <begin position="114"/>
        <end position="331"/>
    </location>
</feature>
<dbReference type="InterPro" id="IPR000169">
    <property type="entry name" value="Pept_cys_AS"/>
</dbReference>
<dbReference type="InterPro" id="IPR000668">
    <property type="entry name" value="Peptidase_C1A_C"/>
</dbReference>
<dbReference type="SMART" id="SM00848">
    <property type="entry name" value="Inhibitor_I29"/>
    <property type="match status" value="1"/>
</dbReference>
<evidence type="ECO:0000313" key="10">
    <source>
        <dbReference type="EMBL" id="JAG60501.1"/>
    </source>
</evidence>
<dbReference type="AlphaFoldDB" id="A0A0K8T536"/>
<dbReference type="PROSITE" id="PS00639">
    <property type="entry name" value="THIOL_PROTEASE_HIS"/>
    <property type="match status" value="1"/>
</dbReference>
<organism evidence="10">
    <name type="scientific">Lygus hesperus</name>
    <name type="common">Western plant bug</name>
    <dbReference type="NCBI Taxonomy" id="30085"/>
    <lineage>
        <taxon>Eukaryota</taxon>
        <taxon>Metazoa</taxon>
        <taxon>Ecdysozoa</taxon>
        <taxon>Arthropoda</taxon>
        <taxon>Hexapoda</taxon>
        <taxon>Insecta</taxon>
        <taxon>Pterygota</taxon>
        <taxon>Neoptera</taxon>
        <taxon>Paraneoptera</taxon>
        <taxon>Hemiptera</taxon>
        <taxon>Heteroptera</taxon>
        <taxon>Panheteroptera</taxon>
        <taxon>Cimicomorpha</taxon>
        <taxon>Miridae</taxon>
        <taxon>Mirini</taxon>
        <taxon>Lygus</taxon>
    </lineage>
</organism>
<dbReference type="SUPFAM" id="SSF54001">
    <property type="entry name" value="Cysteine proteinases"/>
    <property type="match status" value="1"/>
</dbReference>
<protein>
    <recommendedName>
        <fullName evidence="11">Cathepsin L</fullName>
    </recommendedName>
</protein>
<dbReference type="InterPro" id="IPR025661">
    <property type="entry name" value="Pept_asp_AS"/>
</dbReference>
<evidence type="ECO:0000256" key="3">
    <source>
        <dbReference type="ARBA" id="ARBA00022801"/>
    </source>
</evidence>
<evidence type="ECO:0000256" key="5">
    <source>
        <dbReference type="ARBA" id="ARBA00023145"/>
    </source>
</evidence>
<feature type="signal peptide" evidence="7">
    <location>
        <begin position="1"/>
        <end position="16"/>
    </location>
</feature>
<accession>A0A0K8T536</accession>
<evidence type="ECO:0000256" key="1">
    <source>
        <dbReference type="ARBA" id="ARBA00008455"/>
    </source>
</evidence>
<dbReference type="InterPro" id="IPR013128">
    <property type="entry name" value="Peptidase_C1A"/>
</dbReference>
<name>A0A0K8T536_LYGHE</name>
<proteinExistence type="inferred from homology"/>